<organism evidence="6 7">
    <name type="scientific">Plectonema cf. radiosum LEGE 06105</name>
    <dbReference type="NCBI Taxonomy" id="945769"/>
    <lineage>
        <taxon>Bacteria</taxon>
        <taxon>Bacillati</taxon>
        <taxon>Cyanobacteriota</taxon>
        <taxon>Cyanophyceae</taxon>
        <taxon>Oscillatoriophycideae</taxon>
        <taxon>Oscillatoriales</taxon>
        <taxon>Microcoleaceae</taxon>
        <taxon>Plectonema</taxon>
    </lineage>
</organism>
<dbReference type="Gene3D" id="1.10.357.10">
    <property type="entry name" value="Tetracycline Repressor, domain 2"/>
    <property type="match status" value="1"/>
</dbReference>
<dbReference type="InterPro" id="IPR050109">
    <property type="entry name" value="HTH-type_TetR-like_transc_reg"/>
</dbReference>
<protein>
    <submittedName>
        <fullName evidence="6">TetR family transcriptional regulator</fullName>
    </submittedName>
</protein>
<dbReference type="InterPro" id="IPR009057">
    <property type="entry name" value="Homeodomain-like_sf"/>
</dbReference>
<dbReference type="PRINTS" id="PR00455">
    <property type="entry name" value="HTHTETR"/>
</dbReference>
<dbReference type="GO" id="GO:0003700">
    <property type="term" value="F:DNA-binding transcription factor activity"/>
    <property type="evidence" value="ECO:0007669"/>
    <property type="project" value="TreeGrafter"/>
</dbReference>
<name>A0A8J7F3C5_9CYAN</name>
<keyword evidence="2 4" id="KW-0238">DNA-binding</keyword>
<dbReference type="Pfam" id="PF00440">
    <property type="entry name" value="TetR_N"/>
    <property type="match status" value="1"/>
</dbReference>
<feature type="DNA-binding region" description="H-T-H motif" evidence="4">
    <location>
        <begin position="34"/>
        <end position="53"/>
    </location>
</feature>
<proteinExistence type="predicted"/>
<dbReference type="SUPFAM" id="SSF48498">
    <property type="entry name" value="Tetracyclin repressor-like, C-terminal domain"/>
    <property type="match status" value="1"/>
</dbReference>
<reference evidence="6" key="1">
    <citation type="submission" date="2020-10" db="EMBL/GenBank/DDBJ databases">
        <authorList>
            <person name="Castelo-Branco R."/>
            <person name="Eusebio N."/>
            <person name="Adriana R."/>
            <person name="Vieira A."/>
            <person name="Brugerolle De Fraissinette N."/>
            <person name="Rezende De Castro R."/>
            <person name="Schneider M.P."/>
            <person name="Vasconcelos V."/>
            <person name="Leao P.N."/>
        </authorList>
    </citation>
    <scope>NUCLEOTIDE SEQUENCE</scope>
    <source>
        <strain evidence="6">LEGE 06105</strain>
    </source>
</reference>
<dbReference type="Pfam" id="PF17937">
    <property type="entry name" value="TetR_C_28"/>
    <property type="match status" value="1"/>
</dbReference>
<evidence type="ECO:0000256" key="3">
    <source>
        <dbReference type="ARBA" id="ARBA00023163"/>
    </source>
</evidence>
<evidence type="ECO:0000256" key="1">
    <source>
        <dbReference type="ARBA" id="ARBA00023015"/>
    </source>
</evidence>
<accession>A0A8J7F3C5</accession>
<comment type="caution">
    <text evidence="6">The sequence shown here is derived from an EMBL/GenBank/DDBJ whole genome shotgun (WGS) entry which is preliminary data.</text>
</comment>
<dbReference type="AlphaFoldDB" id="A0A8J7F3C5"/>
<dbReference type="InterPro" id="IPR041479">
    <property type="entry name" value="TetR_CgmR_C"/>
</dbReference>
<evidence type="ECO:0000313" key="6">
    <source>
        <dbReference type="EMBL" id="MBE9215496.1"/>
    </source>
</evidence>
<evidence type="ECO:0000259" key="5">
    <source>
        <dbReference type="PROSITE" id="PS50977"/>
    </source>
</evidence>
<dbReference type="SUPFAM" id="SSF46689">
    <property type="entry name" value="Homeodomain-like"/>
    <property type="match status" value="1"/>
</dbReference>
<feature type="domain" description="HTH tetR-type" evidence="5">
    <location>
        <begin position="11"/>
        <end position="71"/>
    </location>
</feature>
<dbReference type="PROSITE" id="PS50977">
    <property type="entry name" value="HTH_TETR_2"/>
    <property type="match status" value="1"/>
</dbReference>
<gene>
    <name evidence="6" type="ORF">IQ247_22995</name>
</gene>
<dbReference type="GO" id="GO:0000976">
    <property type="term" value="F:transcription cis-regulatory region binding"/>
    <property type="evidence" value="ECO:0007669"/>
    <property type="project" value="TreeGrafter"/>
</dbReference>
<dbReference type="InterPro" id="IPR036271">
    <property type="entry name" value="Tet_transcr_reg_TetR-rel_C_sf"/>
</dbReference>
<keyword evidence="3" id="KW-0804">Transcription</keyword>
<sequence length="187" mass="20588">MVSVKRPRSKSIQPSLLLAAANKVVVSQGVDALTLNAVASEAGVSKGGLLHHFPNKETLIAGMVQQALDKFVEALHHELAQDPAPNTPGHWVRAYVRASALDDQENYELHFNLLAANFTNPELLKPMRDFWQECHTKIISSGLDPEVATVIRLAMDGLWLTHLHNFAPLQDPLRSQVIQAVLKLAQP</sequence>
<dbReference type="PANTHER" id="PTHR30055:SF234">
    <property type="entry name" value="HTH-TYPE TRANSCRIPTIONAL REGULATOR BETI"/>
    <property type="match status" value="1"/>
</dbReference>
<dbReference type="PANTHER" id="PTHR30055">
    <property type="entry name" value="HTH-TYPE TRANSCRIPTIONAL REGULATOR RUTR"/>
    <property type="match status" value="1"/>
</dbReference>
<dbReference type="EMBL" id="JADEWL010000102">
    <property type="protein sequence ID" value="MBE9215496.1"/>
    <property type="molecule type" value="Genomic_DNA"/>
</dbReference>
<keyword evidence="7" id="KW-1185">Reference proteome</keyword>
<evidence type="ECO:0000256" key="2">
    <source>
        <dbReference type="ARBA" id="ARBA00023125"/>
    </source>
</evidence>
<evidence type="ECO:0000313" key="7">
    <source>
        <dbReference type="Proteomes" id="UP000620559"/>
    </source>
</evidence>
<dbReference type="Proteomes" id="UP000620559">
    <property type="component" value="Unassembled WGS sequence"/>
</dbReference>
<keyword evidence="1" id="KW-0805">Transcription regulation</keyword>
<dbReference type="InterPro" id="IPR001647">
    <property type="entry name" value="HTH_TetR"/>
</dbReference>
<evidence type="ECO:0000256" key="4">
    <source>
        <dbReference type="PROSITE-ProRule" id="PRU00335"/>
    </source>
</evidence>